<evidence type="ECO:0000313" key="2">
    <source>
        <dbReference type="Proteomes" id="UP001558613"/>
    </source>
</evidence>
<organism evidence="1 2">
    <name type="scientific">Cirrhinus molitorella</name>
    <name type="common">mud carp</name>
    <dbReference type="NCBI Taxonomy" id="172907"/>
    <lineage>
        <taxon>Eukaryota</taxon>
        <taxon>Metazoa</taxon>
        <taxon>Chordata</taxon>
        <taxon>Craniata</taxon>
        <taxon>Vertebrata</taxon>
        <taxon>Euteleostomi</taxon>
        <taxon>Actinopterygii</taxon>
        <taxon>Neopterygii</taxon>
        <taxon>Teleostei</taxon>
        <taxon>Ostariophysi</taxon>
        <taxon>Cypriniformes</taxon>
        <taxon>Cyprinidae</taxon>
        <taxon>Labeoninae</taxon>
        <taxon>Labeonini</taxon>
        <taxon>Cirrhinus</taxon>
    </lineage>
</organism>
<proteinExistence type="predicted"/>
<protein>
    <submittedName>
        <fullName evidence="1">Uncharacterized protein</fullName>
    </submittedName>
</protein>
<sequence>MMSVCLCVYSSEHALNPQSHSVCRRRKYIRVSVQEDGFSCHCSHQPRPCLLQHSWASGVSLERLQTGEPPAKVRMELLIKVPLTQPSIFRLDGLLWPSTAFPLWCEQNPSFLHANA</sequence>
<evidence type="ECO:0000313" key="1">
    <source>
        <dbReference type="EMBL" id="KAL1274880.1"/>
    </source>
</evidence>
<dbReference type="Proteomes" id="UP001558613">
    <property type="component" value="Unassembled WGS sequence"/>
</dbReference>
<reference evidence="1 2" key="1">
    <citation type="submission" date="2023-09" db="EMBL/GenBank/DDBJ databases">
        <authorList>
            <person name="Wang M."/>
        </authorList>
    </citation>
    <scope>NUCLEOTIDE SEQUENCE [LARGE SCALE GENOMIC DNA]</scope>
    <source>
        <strain evidence="1">GT-2023</strain>
        <tissue evidence="1">Liver</tissue>
    </source>
</reference>
<name>A0ABR3ND39_9TELE</name>
<comment type="caution">
    <text evidence="1">The sequence shown here is derived from an EMBL/GenBank/DDBJ whole genome shotgun (WGS) entry which is preliminary data.</text>
</comment>
<dbReference type="EMBL" id="JAYMGO010000005">
    <property type="protein sequence ID" value="KAL1274880.1"/>
    <property type="molecule type" value="Genomic_DNA"/>
</dbReference>
<gene>
    <name evidence="1" type="ORF">QQF64_027694</name>
</gene>
<accession>A0ABR3ND39</accession>
<keyword evidence="2" id="KW-1185">Reference proteome</keyword>